<evidence type="ECO:0008006" key="3">
    <source>
        <dbReference type="Google" id="ProtNLM"/>
    </source>
</evidence>
<dbReference type="Gene3D" id="3.40.50.150">
    <property type="entry name" value="Vaccinia Virus protein VP39"/>
    <property type="match status" value="1"/>
</dbReference>
<reference evidence="1" key="1">
    <citation type="submission" date="2021-01" db="EMBL/GenBank/DDBJ databases">
        <title>Whole genome shotgun sequence of Actinoplanes rishiriensis NBRC 108556.</title>
        <authorList>
            <person name="Komaki H."/>
            <person name="Tamura T."/>
        </authorList>
    </citation>
    <scope>NUCLEOTIDE SEQUENCE</scope>
    <source>
        <strain evidence="1">NBRC 108556</strain>
    </source>
</reference>
<sequence length="241" mass="27077">MDWVKGFYSRTGSWWGRAESRGTERDQRRVALLHEYAGPGPHRVLELGAGYGTTAAATAAAGHDVTAVEITDRVDFATADTYTLVRDDFYRVRLPGRFDVVTYWNGFGVGSDEDQRVLLRRIAGEWLRPGGVALIDICNPFVWARWDGDEEHRLPRPEDGYEYELFERTTFDPETCTAYDTWWEAGRPDDKITQVLRCYTPADLDLLLAGTGLRRSAIAGGGRALLDDNHEYLAVLTPTVA</sequence>
<accession>A0A919K2P9</accession>
<keyword evidence="2" id="KW-1185">Reference proteome</keyword>
<dbReference type="RefSeq" id="WP_203784582.1">
    <property type="nucleotide sequence ID" value="NZ_BOMV01000057.1"/>
</dbReference>
<protein>
    <recommendedName>
        <fullName evidence="3">Methyltransferase</fullName>
    </recommendedName>
</protein>
<dbReference type="SUPFAM" id="SSF53335">
    <property type="entry name" value="S-adenosyl-L-methionine-dependent methyltransferases"/>
    <property type="match status" value="1"/>
</dbReference>
<organism evidence="1 2">
    <name type="scientific">Paractinoplanes rishiriensis</name>
    <dbReference type="NCBI Taxonomy" id="1050105"/>
    <lineage>
        <taxon>Bacteria</taxon>
        <taxon>Bacillati</taxon>
        <taxon>Actinomycetota</taxon>
        <taxon>Actinomycetes</taxon>
        <taxon>Micromonosporales</taxon>
        <taxon>Micromonosporaceae</taxon>
        <taxon>Paractinoplanes</taxon>
    </lineage>
</organism>
<proteinExistence type="predicted"/>
<gene>
    <name evidence="1" type="ORF">Ari01nite_49980</name>
</gene>
<evidence type="ECO:0000313" key="1">
    <source>
        <dbReference type="EMBL" id="GIE97533.1"/>
    </source>
</evidence>
<evidence type="ECO:0000313" key="2">
    <source>
        <dbReference type="Proteomes" id="UP000636960"/>
    </source>
</evidence>
<dbReference type="Proteomes" id="UP000636960">
    <property type="component" value="Unassembled WGS sequence"/>
</dbReference>
<dbReference type="Pfam" id="PF13489">
    <property type="entry name" value="Methyltransf_23"/>
    <property type="match status" value="1"/>
</dbReference>
<dbReference type="AlphaFoldDB" id="A0A919K2P9"/>
<dbReference type="EMBL" id="BOMV01000057">
    <property type="protein sequence ID" value="GIE97533.1"/>
    <property type="molecule type" value="Genomic_DNA"/>
</dbReference>
<dbReference type="InterPro" id="IPR029063">
    <property type="entry name" value="SAM-dependent_MTases_sf"/>
</dbReference>
<name>A0A919K2P9_9ACTN</name>
<comment type="caution">
    <text evidence="1">The sequence shown here is derived from an EMBL/GenBank/DDBJ whole genome shotgun (WGS) entry which is preliminary data.</text>
</comment>